<dbReference type="AlphaFoldDB" id="A0A9N7R248"/>
<evidence type="ECO:0000313" key="4">
    <source>
        <dbReference type="Proteomes" id="UP001153555"/>
    </source>
</evidence>
<dbReference type="PROSITE" id="PS50181">
    <property type="entry name" value="FBOX"/>
    <property type="match status" value="1"/>
</dbReference>
<sequence>MAEFLSSIFRRPQSSAPRQQENRQLEILMAKIRSCIFRRRQSSARRHRPWSWEIEAEGEEQAGVCAQNNLLISLHDDLLFKILLNLSAEDIYRASLACRSLYYRTILSEKFVNLHFRQTEEYDLLFRFSYAPTHELIAFLVSMKQGSVTVSDYKSIFIFDTSCNGLILQHNSVIRVVNPVTGRSFRLPPIPKNAMLTRCCLGYSEVSKAYKVTLAYIARRRGPRRAILTVGVDKSWRDLGTVIVDKLWSYLGTDRLMEFANTLGRPLVTESFIHGRPLVTEGFIHFIYGDTVLTLNVETEVITETRVPLLFPVYPPKYMRWYLSTGKALTLVVRFEDGLFRVWEMVLSGNCYYWREWERQIVLESRLQEVREVCGDKYRPVGWLQQMEVLVFEGLSEKWRCTVMFYVVIATGEIGWISTPISKGLVGKFYRISDRVLPHKNTLVQLEGYH</sequence>
<organism evidence="3 4">
    <name type="scientific">Striga hermonthica</name>
    <name type="common">Purple witchweed</name>
    <name type="synonym">Buchnera hermonthica</name>
    <dbReference type="NCBI Taxonomy" id="68872"/>
    <lineage>
        <taxon>Eukaryota</taxon>
        <taxon>Viridiplantae</taxon>
        <taxon>Streptophyta</taxon>
        <taxon>Embryophyta</taxon>
        <taxon>Tracheophyta</taxon>
        <taxon>Spermatophyta</taxon>
        <taxon>Magnoliopsida</taxon>
        <taxon>eudicotyledons</taxon>
        <taxon>Gunneridae</taxon>
        <taxon>Pentapetalae</taxon>
        <taxon>asterids</taxon>
        <taxon>lamiids</taxon>
        <taxon>Lamiales</taxon>
        <taxon>Orobanchaceae</taxon>
        <taxon>Buchnereae</taxon>
        <taxon>Striga</taxon>
    </lineage>
</organism>
<feature type="region of interest" description="Disordered" evidence="1">
    <location>
        <begin position="1"/>
        <end position="21"/>
    </location>
</feature>
<dbReference type="PANTHER" id="PTHR31672">
    <property type="entry name" value="BNACNNG10540D PROTEIN"/>
    <property type="match status" value="1"/>
</dbReference>
<dbReference type="OrthoDB" id="1271311at2759"/>
<dbReference type="InterPro" id="IPR001810">
    <property type="entry name" value="F-box_dom"/>
</dbReference>
<dbReference type="InterPro" id="IPR036047">
    <property type="entry name" value="F-box-like_dom_sf"/>
</dbReference>
<dbReference type="InterPro" id="IPR050796">
    <property type="entry name" value="SCF_F-box_component"/>
</dbReference>
<protein>
    <recommendedName>
        <fullName evidence="2">F-box domain-containing protein</fullName>
    </recommendedName>
</protein>
<reference evidence="3" key="1">
    <citation type="submission" date="2019-12" db="EMBL/GenBank/DDBJ databases">
        <authorList>
            <person name="Scholes J."/>
        </authorList>
    </citation>
    <scope>NUCLEOTIDE SEQUENCE</scope>
</reference>
<feature type="domain" description="F-box" evidence="2">
    <location>
        <begin position="68"/>
        <end position="119"/>
    </location>
</feature>
<evidence type="ECO:0000313" key="3">
    <source>
        <dbReference type="EMBL" id="CAA0809526.1"/>
    </source>
</evidence>
<keyword evidence="4" id="KW-1185">Reference proteome</keyword>
<dbReference type="Pfam" id="PF08268">
    <property type="entry name" value="FBA_3"/>
    <property type="match status" value="1"/>
</dbReference>
<dbReference type="CDD" id="cd09917">
    <property type="entry name" value="F-box_SF"/>
    <property type="match status" value="1"/>
</dbReference>
<evidence type="ECO:0000256" key="1">
    <source>
        <dbReference type="SAM" id="MobiDB-lite"/>
    </source>
</evidence>
<dbReference type="PANTHER" id="PTHR31672:SF13">
    <property type="entry name" value="F-BOX PROTEIN CPR30-LIKE"/>
    <property type="match status" value="1"/>
</dbReference>
<comment type="caution">
    <text evidence="3">The sequence shown here is derived from an EMBL/GenBank/DDBJ whole genome shotgun (WGS) entry which is preliminary data.</text>
</comment>
<dbReference type="Proteomes" id="UP001153555">
    <property type="component" value="Unassembled WGS sequence"/>
</dbReference>
<accession>A0A9N7R248</accession>
<evidence type="ECO:0000259" key="2">
    <source>
        <dbReference type="PROSITE" id="PS50181"/>
    </source>
</evidence>
<dbReference type="SUPFAM" id="SSF81383">
    <property type="entry name" value="F-box domain"/>
    <property type="match status" value="1"/>
</dbReference>
<name>A0A9N7R248_STRHE</name>
<dbReference type="EMBL" id="CACSLK010003813">
    <property type="protein sequence ID" value="CAA0809526.1"/>
    <property type="molecule type" value="Genomic_DNA"/>
</dbReference>
<gene>
    <name evidence="3" type="ORF">SHERM_11531</name>
</gene>
<proteinExistence type="predicted"/>
<dbReference type="InterPro" id="IPR013187">
    <property type="entry name" value="F-box-assoc_dom_typ3"/>
</dbReference>